<comment type="caution">
    <text evidence="12">The sequence shown here is derived from an EMBL/GenBank/DDBJ whole genome shotgun (WGS) entry which is preliminary data.</text>
</comment>
<evidence type="ECO:0000256" key="1">
    <source>
        <dbReference type="ARBA" id="ARBA00004138"/>
    </source>
</evidence>
<keyword evidence="7" id="KW-0969">Cilium</keyword>
<keyword evidence="6 9" id="KW-0040">ANK repeat</keyword>
<dbReference type="PANTHER" id="PTHR24150:SF8">
    <property type="entry name" value="ANKYRIN REPEAT AND MYND DOMAIN-CONTAINING PROTEIN 2"/>
    <property type="match status" value="1"/>
</dbReference>
<evidence type="ECO:0000256" key="10">
    <source>
        <dbReference type="PROSITE-ProRule" id="PRU00134"/>
    </source>
</evidence>
<dbReference type="FunFam" id="1.25.40.20:FF:000182">
    <property type="entry name" value="Ankyrin repeat and MYND domain containing 2a"/>
    <property type="match status" value="1"/>
</dbReference>
<reference evidence="12 13" key="1">
    <citation type="submission" date="2021-06" db="EMBL/GenBank/DDBJ databases">
        <title>Chromosome-level genome assembly of the red-tail catfish (Hemibagrus wyckioides).</title>
        <authorList>
            <person name="Shao F."/>
        </authorList>
    </citation>
    <scope>NUCLEOTIDE SEQUENCE [LARGE SCALE GENOMIC DNA]</scope>
    <source>
        <strain evidence="12">EC202008001</strain>
        <tissue evidence="12">Blood</tissue>
    </source>
</reference>
<evidence type="ECO:0000256" key="3">
    <source>
        <dbReference type="ARBA" id="ARBA00022737"/>
    </source>
</evidence>
<dbReference type="SUPFAM" id="SSF48403">
    <property type="entry name" value="Ankyrin repeat"/>
    <property type="match status" value="1"/>
</dbReference>
<keyword evidence="3" id="KW-0677">Repeat</keyword>
<evidence type="ECO:0000256" key="9">
    <source>
        <dbReference type="PROSITE-ProRule" id="PRU00023"/>
    </source>
</evidence>
<evidence type="ECO:0000256" key="5">
    <source>
        <dbReference type="ARBA" id="ARBA00022833"/>
    </source>
</evidence>
<accession>A0A9D3N984</accession>
<feature type="domain" description="MYND-type" evidence="11">
    <location>
        <begin position="326"/>
        <end position="363"/>
    </location>
</feature>
<dbReference type="Proteomes" id="UP000824219">
    <property type="component" value="Linkage Group LG24"/>
</dbReference>
<dbReference type="SMART" id="SM00248">
    <property type="entry name" value="ANK"/>
    <property type="match status" value="3"/>
</dbReference>
<dbReference type="Gene3D" id="1.25.40.20">
    <property type="entry name" value="Ankyrin repeat-containing domain"/>
    <property type="match status" value="1"/>
</dbReference>
<dbReference type="InterPro" id="IPR036770">
    <property type="entry name" value="Ankyrin_rpt-contain_sf"/>
</dbReference>
<dbReference type="InterPro" id="IPR002893">
    <property type="entry name" value="Znf_MYND"/>
</dbReference>
<dbReference type="PROSITE" id="PS50865">
    <property type="entry name" value="ZF_MYND_2"/>
    <property type="match status" value="1"/>
</dbReference>
<name>A0A9D3N984_9TELE</name>
<keyword evidence="8" id="KW-0966">Cell projection</keyword>
<dbReference type="PROSITE" id="PS01360">
    <property type="entry name" value="ZF_MYND_1"/>
    <property type="match status" value="1"/>
</dbReference>
<sequence>MTTQENTATTKRGDLTSAEREMLQVAAAGDVQEATRLLNSKEVRVNCLDENGMTPLMHAAYKGQADLCRLLLQHGADVNCNEHEYGYTALMFASLSGNAEITWMMLDAGAETDLVNSVGRTAAQMAAFVGQHDCVTVINNFFSRTRLEYYTRPQGLEKEPILPPKLAGPLHKIIMTTNLNPVKMVMMVKENPLLVDVVALEKCYRVMDLLCEQCVKQQDMNEVLAMKMHYISCVLQKCLAFLQERDDKLDALLKSLLKGRDGDGFPQYQEKFIRDCIRKFPYCEATLLHQLVENIAPVEIGNSPTAFSVLTQALTGQMALMDTEFCATCGERGADKKCSFCEMVVYCGQACQRLHWFTHKKVCKALQRQREFQSKDSASVREIPGNADGHDVMEGNCSSLLGLCLGFAELGHSHAFSENYPDPSNAVAEAMSGCQDWGREGHPSS</sequence>
<keyword evidence="13" id="KW-1185">Reference proteome</keyword>
<dbReference type="Pfam" id="PF01753">
    <property type="entry name" value="zf-MYND"/>
    <property type="match status" value="1"/>
</dbReference>
<proteinExistence type="predicted"/>
<dbReference type="SUPFAM" id="SSF144232">
    <property type="entry name" value="HIT/MYND zinc finger-like"/>
    <property type="match status" value="1"/>
</dbReference>
<dbReference type="GO" id="GO:0005929">
    <property type="term" value="C:cilium"/>
    <property type="evidence" value="ECO:0007669"/>
    <property type="project" value="UniProtKB-SubCell"/>
</dbReference>
<evidence type="ECO:0000313" key="12">
    <source>
        <dbReference type="EMBL" id="KAG7317098.1"/>
    </source>
</evidence>
<dbReference type="InterPro" id="IPR002110">
    <property type="entry name" value="Ankyrin_rpt"/>
</dbReference>
<evidence type="ECO:0000256" key="4">
    <source>
        <dbReference type="ARBA" id="ARBA00022771"/>
    </source>
</evidence>
<feature type="repeat" description="ANK" evidence="9">
    <location>
        <begin position="51"/>
        <end position="83"/>
    </location>
</feature>
<dbReference type="PROSITE" id="PS50088">
    <property type="entry name" value="ANK_REPEAT"/>
    <property type="match status" value="2"/>
</dbReference>
<evidence type="ECO:0000256" key="8">
    <source>
        <dbReference type="ARBA" id="ARBA00023273"/>
    </source>
</evidence>
<evidence type="ECO:0000313" key="13">
    <source>
        <dbReference type="Proteomes" id="UP000824219"/>
    </source>
</evidence>
<evidence type="ECO:0000256" key="2">
    <source>
        <dbReference type="ARBA" id="ARBA00022723"/>
    </source>
</evidence>
<dbReference type="OrthoDB" id="10257049at2759"/>
<keyword evidence="4 10" id="KW-0863">Zinc-finger</keyword>
<protein>
    <recommendedName>
        <fullName evidence="11">MYND-type domain-containing protein</fullName>
    </recommendedName>
</protein>
<evidence type="ECO:0000256" key="7">
    <source>
        <dbReference type="ARBA" id="ARBA00023069"/>
    </source>
</evidence>
<dbReference type="PANTHER" id="PTHR24150">
    <property type="entry name" value="ANKYRIN REPEAT AND MYND DOMAIN-CONTAINING PROTEIN 2"/>
    <property type="match status" value="1"/>
</dbReference>
<dbReference type="EMBL" id="JAHKSW010000024">
    <property type="protein sequence ID" value="KAG7317098.1"/>
    <property type="molecule type" value="Genomic_DNA"/>
</dbReference>
<feature type="repeat" description="ANK" evidence="9">
    <location>
        <begin position="85"/>
        <end position="117"/>
    </location>
</feature>
<dbReference type="InterPro" id="IPR052452">
    <property type="entry name" value="Ankyrin-MYND_dom_contain_2"/>
</dbReference>
<evidence type="ECO:0000256" key="6">
    <source>
        <dbReference type="ARBA" id="ARBA00023043"/>
    </source>
</evidence>
<dbReference type="Gene3D" id="6.10.140.2220">
    <property type="match status" value="1"/>
</dbReference>
<organism evidence="12 13">
    <name type="scientific">Hemibagrus wyckioides</name>
    <dbReference type="NCBI Taxonomy" id="337641"/>
    <lineage>
        <taxon>Eukaryota</taxon>
        <taxon>Metazoa</taxon>
        <taxon>Chordata</taxon>
        <taxon>Craniata</taxon>
        <taxon>Vertebrata</taxon>
        <taxon>Euteleostomi</taxon>
        <taxon>Actinopterygii</taxon>
        <taxon>Neopterygii</taxon>
        <taxon>Teleostei</taxon>
        <taxon>Ostariophysi</taxon>
        <taxon>Siluriformes</taxon>
        <taxon>Bagridae</taxon>
        <taxon>Hemibagrus</taxon>
    </lineage>
</organism>
<keyword evidence="5" id="KW-0862">Zinc</keyword>
<gene>
    <name evidence="12" type="ORF">KOW79_019396</name>
</gene>
<dbReference type="PROSITE" id="PS50297">
    <property type="entry name" value="ANK_REP_REGION"/>
    <property type="match status" value="2"/>
</dbReference>
<dbReference type="Pfam" id="PF00023">
    <property type="entry name" value="Ank"/>
    <property type="match status" value="1"/>
</dbReference>
<dbReference type="AlphaFoldDB" id="A0A9D3N984"/>
<keyword evidence="2" id="KW-0479">Metal-binding</keyword>
<evidence type="ECO:0000259" key="11">
    <source>
        <dbReference type="PROSITE" id="PS50865"/>
    </source>
</evidence>
<comment type="subcellular location">
    <subcellularLocation>
        <location evidence="1">Cell projection</location>
        <location evidence="1">Cilium</location>
    </subcellularLocation>
</comment>
<dbReference type="GO" id="GO:0008270">
    <property type="term" value="F:zinc ion binding"/>
    <property type="evidence" value="ECO:0007669"/>
    <property type="project" value="UniProtKB-KW"/>
</dbReference>
<dbReference type="Pfam" id="PF12796">
    <property type="entry name" value="Ank_2"/>
    <property type="match status" value="1"/>
</dbReference>